<evidence type="ECO:0000313" key="2">
    <source>
        <dbReference type="EMBL" id="AWT51371.1"/>
    </source>
</evidence>
<feature type="transmembrane region" description="Helical" evidence="1">
    <location>
        <begin position="200"/>
        <end position="226"/>
    </location>
</feature>
<evidence type="ECO:0000313" key="3">
    <source>
        <dbReference type="Proteomes" id="UP000011200"/>
    </source>
</evidence>
<reference evidence="2 3" key="1">
    <citation type="journal article" date="2013" name="Genome Announc.">
        <title>Draft genome sequence of MKD8, a conjugal recipient Mycobacterium smegmatis strain.</title>
        <authorList>
            <person name="Gray T.A."/>
            <person name="Palumbo M.J."/>
            <person name="Derbyshire K.M."/>
        </authorList>
    </citation>
    <scope>NUCLEOTIDE SEQUENCE [LARGE SCALE GENOMIC DNA]</scope>
    <source>
        <strain evidence="2 3">MKD8</strain>
    </source>
</reference>
<name>A0A2U9PI04_MYCSE</name>
<gene>
    <name evidence="2" type="ORF">D806_003770</name>
</gene>
<feature type="transmembrane region" description="Helical" evidence="1">
    <location>
        <begin position="280"/>
        <end position="298"/>
    </location>
</feature>
<proteinExistence type="predicted"/>
<sequence length="301" mass="31712">MSAGAPHLTRLTGFRSSAIKATPAENRPGTVAAMWSSVLGLALMGTLNPVRLGVLLLLISRERPAQNLIVFWAGCVTISLLTIVCPILLLHFTPVLAPIVDGFDPETENARLGYVQIGIGIFALTVAASIAVRLRISRRKQMAATRDGLVTVPGVGDDMAGGPDGISDRDAMAQARTGQVKSVIRRVLQRGRKAWDGGSLWIGYVVGLGMGPAPEIVLLVLAIIVTSGAAVGAQLTVALAYIAGVLAVVELVLLSYLVAPARTEPILRRVRNWSLVHREHVLAVIFTVVGVSAVLKGMSGI</sequence>
<feature type="transmembrane region" description="Helical" evidence="1">
    <location>
        <begin position="32"/>
        <end position="58"/>
    </location>
</feature>
<protein>
    <submittedName>
        <fullName evidence="2">Integral membrane protein</fullName>
    </submittedName>
</protein>
<dbReference type="InterPro" id="IPR021315">
    <property type="entry name" value="Gap/Sap"/>
</dbReference>
<keyword evidence="1" id="KW-0472">Membrane</keyword>
<accession>A0A2U9PI04</accession>
<dbReference type="Pfam" id="PF11139">
    <property type="entry name" value="SfLAP"/>
    <property type="match status" value="1"/>
</dbReference>
<organism evidence="2 3">
    <name type="scientific">Mycolicibacterium smegmatis (strain MKD8)</name>
    <name type="common">Mycobacterium smegmatis</name>
    <dbReference type="NCBI Taxonomy" id="1214915"/>
    <lineage>
        <taxon>Bacteria</taxon>
        <taxon>Bacillati</taxon>
        <taxon>Actinomycetota</taxon>
        <taxon>Actinomycetes</taxon>
        <taxon>Mycobacteriales</taxon>
        <taxon>Mycobacteriaceae</taxon>
        <taxon>Mycolicibacterium</taxon>
    </lineage>
</organism>
<feature type="transmembrane region" description="Helical" evidence="1">
    <location>
        <begin position="112"/>
        <end position="132"/>
    </location>
</feature>
<dbReference type="Proteomes" id="UP000011200">
    <property type="component" value="Chromosome"/>
</dbReference>
<evidence type="ECO:0000256" key="1">
    <source>
        <dbReference type="SAM" id="Phobius"/>
    </source>
</evidence>
<dbReference type="AlphaFoldDB" id="A0A2U9PI04"/>
<keyword evidence="1" id="KW-1133">Transmembrane helix</keyword>
<feature type="transmembrane region" description="Helical" evidence="1">
    <location>
        <begin position="70"/>
        <end position="92"/>
    </location>
</feature>
<feature type="transmembrane region" description="Helical" evidence="1">
    <location>
        <begin position="238"/>
        <end position="259"/>
    </location>
</feature>
<reference evidence="3" key="2">
    <citation type="submission" date="2018-03" db="EMBL/GenBank/DDBJ databases">
        <authorList>
            <person name="Derbyshire K."/>
            <person name="Gray T.A."/>
            <person name="Champion M."/>
        </authorList>
    </citation>
    <scope>NUCLEOTIDE SEQUENCE [LARGE SCALE GENOMIC DNA]</scope>
    <source>
        <strain evidence="3">MKD8</strain>
    </source>
</reference>
<keyword evidence="1" id="KW-0812">Transmembrane</keyword>
<dbReference type="EMBL" id="CP027541">
    <property type="protein sequence ID" value="AWT51371.1"/>
    <property type="molecule type" value="Genomic_DNA"/>
</dbReference>